<organism evidence="2 3">
    <name type="scientific">Saccharothrix xinjiangensis</name>
    <dbReference type="NCBI Taxonomy" id="204798"/>
    <lineage>
        <taxon>Bacteria</taxon>
        <taxon>Bacillati</taxon>
        <taxon>Actinomycetota</taxon>
        <taxon>Actinomycetes</taxon>
        <taxon>Pseudonocardiales</taxon>
        <taxon>Pseudonocardiaceae</taxon>
        <taxon>Saccharothrix</taxon>
    </lineage>
</organism>
<name>A0ABV9XYP5_9PSEU</name>
<dbReference type="NCBIfam" id="TIGR03769">
    <property type="entry name" value="P_ac_wall_RPT"/>
    <property type="match status" value="1"/>
</dbReference>
<gene>
    <name evidence="2" type="ORF">ACFPFM_16970</name>
</gene>
<dbReference type="RefSeq" id="WP_344038719.1">
    <property type="nucleotide sequence ID" value="NZ_BAAAKE010000012.1"/>
</dbReference>
<dbReference type="EMBL" id="JBHSJB010000013">
    <property type="protein sequence ID" value="MFC5055444.1"/>
    <property type="molecule type" value="Genomic_DNA"/>
</dbReference>
<keyword evidence="1" id="KW-0732">Signal</keyword>
<dbReference type="NCBIfam" id="NF038134">
    <property type="entry name" value="choice_anch_M"/>
    <property type="match status" value="1"/>
</dbReference>
<evidence type="ECO:0000256" key="1">
    <source>
        <dbReference type="SAM" id="SignalP"/>
    </source>
</evidence>
<protein>
    <submittedName>
        <fullName evidence="2">Choice-of-anchor M domain-containing protein</fullName>
    </submittedName>
</protein>
<dbReference type="Proteomes" id="UP001595833">
    <property type="component" value="Unassembled WGS sequence"/>
</dbReference>
<evidence type="ECO:0000313" key="2">
    <source>
        <dbReference type="EMBL" id="MFC5055444.1"/>
    </source>
</evidence>
<sequence>MNAAQDRRTRRRTGRHAAAVASLTALGLTLGGLTGTAHAESAYADKQVVSEGHADVFYIDVVDSAHVLTAHTAAGNVAPEDLVIQAKPSVASRTVSATVAGLPGWKPQGGTYYLLPQTSQAGQVFAGFGQGSAVAEGTSVTYTLDSVEGPGAFALWQNTEDGPNVFLASAEGGPGSFTSVADHEHVNWGFTEQGEYRLTVRASVTPPGGATTELPAAVYTFFVGEELPQDPGTDPGVPATQLTVTGLAAHYHAGGVAALTAVQTPDTGEEHYHWFTRAAGETEWSFVPEAYTAKYGFVVRTSDDDRELKAVLYNHDHQVIAESAPVVVDVDDHGNDPVNGPTITTTLSEQEGALVVSVAPENREVDLGALALNPAADRHTAAGALKPITVTDTRAGNPGWNASGRVRAFTTVDGQQLGGKYLGWTPTVVSASANQTVTAGPRVDPGFTAGNGLATWSQLGAAAAGAGRGTAQLGAELNLEAPADLAPGTYRAMLILTAI</sequence>
<feature type="chain" id="PRO_5047382101" evidence="1">
    <location>
        <begin position="40"/>
        <end position="499"/>
    </location>
</feature>
<feature type="signal peptide" evidence="1">
    <location>
        <begin position="1"/>
        <end position="39"/>
    </location>
</feature>
<evidence type="ECO:0000313" key="3">
    <source>
        <dbReference type="Proteomes" id="UP001595833"/>
    </source>
</evidence>
<comment type="caution">
    <text evidence="2">The sequence shown here is derived from an EMBL/GenBank/DDBJ whole genome shotgun (WGS) entry which is preliminary data.</text>
</comment>
<accession>A0ABV9XYP5</accession>
<reference evidence="3" key="1">
    <citation type="journal article" date="2019" name="Int. J. Syst. Evol. Microbiol.">
        <title>The Global Catalogue of Microorganisms (GCM) 10K type strain sequencing project: providing services to taxonomists for standard genome sequencing and annotation.</title>
        <authorList>
            <consortium name="The Broad Institute Genomics Platform"/>
            <consortium name="The Broad Institute Genome Sequencing Center for Infectious Disease"/>
            <person name="Wu L."/>
            <person name="Ma J."/>
        </authorList>
    </citation>
    <scope>NUCLEOTIDE SEQUENCE [LARGE SCALE GENOMIC DNA]</scope>
    <source>
        <strain evidence="3">KCTC 12848</strain>
    </source>
</reference>
<dbReference type="InterPro" id="IPR022435">
    <property type="entry name" value="Surface-anchored_actinobac"/>
</dbReference>
<proteinExistence type="predicted"/>
<keyword evidence="3" id="KW-1185">Reference proteome</keyword>